<dbReference type="RefSeq" id="WP_142091059.1">
    <property type="nucleotide sequence ID" value="NZ_CP035485.1"/>
</dbReference>
<dbReference type="AlphaFoldDB" id="A0A514LL63"/>
<organism evidence="1 2">
    <name type="scientific">Salicibibacter halophilus</name>
    <dbReference type="NCBI Taxonomy" id="2502791"/>
    <lineage>
        <taxon>Bacteria</taxon>
        <taxon>Bacillati</taxon>
        <taxon>Bacillota</taxon>
        <taxon>Bacilli</taxon>
        <taxon>Bacillales</taxon>
        <taxon>Bacillaceae</taxon>
        <taxon>Salicibibacter</taxon>
    </lineage>
</organism>
<dbReference type="OrthoDB" id="2869238at2"/>
<protein>
    <submittedName>
        <fullName evidence="1">Uncharacterized protein</fullName>
    </submittedName>
</protein>
<proteinExistence type="predicted"/>
<accession>A0A514LL63</accession>
<dbReference type="EMBL" id="CP035485">
    <property type="protein sequence ID" value="QDI92556.1"/>
    <property type="molecule type" value="Genomic_DNA"/>
</dbReference>
<evidence type="ECO:0000313" key="2">
    <source>
        <dbReference type="Proteomes" id="UP000319756"/>
    </source>
</evidence>
<keyword evidence="2" id="KW-1185">Reference proteome</keyword>
<gene>
    <name evidence="1" type="ORF">EPH95_16345</name>
</gene>
<dbReference type="Proteomes" id="UP000319756">
    <property type="component" value="Chromosome"/>
</dbReference>
<name>A0A514LL63_9BACI</name>
<reference evidence="2" key="1">
    <citation type="submission" date="2019-01" db="EMBL/GenBank/DDBJ databases">
        <title>Genomic analysis of Salicibibacter sp. NKC3-5.</title>
        <authorList>
            <person name="Oh Y.J."/>
        </authorList>
    </citation>
    <scope>NUCLEOTIDE SEQUENCE [LARGE SCALE GENOMIC DNA]</scope>
    <source>
        <strain evidence="2">NKC3-5</strain>
    </source>
</reference>
<evidence type="ECO:0000313" key="1">
    <source>
        <dbReference type="EMBL" id="QDI92556.1"/>
    </source>
</evidence>
<sequence>MLDEEKIKWMMHRWDDRWWDEDSWEINEKLSKDMYETMDFLERCTKEELDMLDSTIIDLLDDFDEQGNGEYMAFLERLADFHSDQALKDLLNDIKESLYEYF</sequence>
<dbReference type="KEGG" id="sale:EPH95_16345"/>